<dbReference type="AlphaFoldDB" id="A0A699JTS8"/>
<protein>
    <submittedName>
        <fullName evidence="2">Uncharacterized protein</fullName>
    </submittedName>
</protein>
<gene>
    <name evidence="2" type="ORF">Tci_625185</name>
</gene>
<organism evidence="2">
    <name type="scientific">Tanacetum cinerariifolium</name>
    <name type="common">Dalmatian daisy</name>
    <name type="synonym">Chrysanthemum cinerariifolium</name>
    <dbReference type="NCBI Taxonomy" id="118510"/>
    <lineage>
        <taxon>Eukaryota</taxon>
        <taxon>Viridiplantae</taxon>
        <taxon>Streptophyta</taxon>
        <taxon>Embryophyta</taxon>
        <taxon>Tracheophyta</taxon>
        <taxon>Spermatophyta</taxon>
        <taxon>Magnoliopsida</taxon>
        <taxon>eudicotyledons</taxon>
        <taxon>Gunneridae</taxon>
        <taxon>Pentapetalae</taxon>
        <taxon>asterids</taxon>
        <taxon>campanulids</taxon>
        <taxon>Asterales</taxon>
        <taxon>Asteraceae</taxon>
        <taxon>Asteroideae</taxon>
        <taxon>Anthemideae</taxon>
        <taxon>Anthemidinae</taxon>
        <taxon>Tanacetum</taxon>
    </lineage>
</organism>
<feature type="chain" id="PRO_5025490621" evidence="1">
    <location>
        <begin position="21"/>
        <end position="135"/>
    </location>
</feature>
<evidence type="ECO:0000256" key="1">
    <source>
        <dbReference type="SAM" id="SignalP"/>
    </source>
</evidence>
<accession>A0A699JTS8</accession>
<reference evidence="2" key="1">
    <citation type="journal article" date="2019" name="Sci. Rep.">
        <title>Draft genome of Tanacetum cinerariifolium, the natural source of mosquito coil.</title>
        <authorList>
            <person name="Yamashiro T."/>
            <person name="Shiraishi A."/>
            <person name="Satake H."/>
            <person name="Nakayama K."/>
        </authorList>
    </citation>
    <scope>NUCLEOTIDE SEQUENCE</scope>
</reference>
<feature type="signal peptide" evidence="1">
    <location>
        <begin position="1"/>
        <end position="20"/>
    </location>
</feature>
<comment type="caution">
    <text evidence="2">The sequence shown here is derived from an EMBL/GenBank/DDBJ whole genome shotgun (WGS) entry which is preliminary data.</text>
</comment>
<dbReference type="EMBL" id="BKCJ010440548">
    <property type="protein sequence ID" value="GFA53213.1"/>
    <property type="molecule type" value="Genomic_DNA"/>
</dbReference>
<proteinExistence type="predicted"/>
<name>A0A699JTS8_TANCI</name>
<sequence length="135" mass="15011">MSPGKLSSPVLLFLVVCFEARNFGKQSTSFDMTFSSFQASNRPVLGARTLHNSVVCKIESCNLFFEDTSNEGGFNKEDNPSFLTRARILLGCIESSILTKRTLDRLHKIEISSAWLDDVVVNDCFVDLQEIAVSP</sequence>
<evidence type="ECO:0000313" key="2">
    <source>
        <dbReference type="EMBL" id="GFA53213.1"/>
    </source>
</evidence>
<keyword evidence="1" id="KW-0732">Signal</keyword>